<proteinExistence type="predicted"/>
<evidence type="ECO:0000259" key="1">
    <source>
        <dbReference type="Pfam" id="PF14371"/>
    </source>
</evidence>
<dbReference type="AlphaFoldDB" id="I3YBH4"/>
<dbReference type="Pfam" id="PF14371">
    <property type="entry name" value="DUF4412"/>
    <property type="match status" value="1"/>
</dbReference>
<reference evidence="2 3" key="1">
    <citation type="submission" date="2012-06" db="EMBL/GenBank/DDBJ databases">
        <title>Complete sequence of Thiocystis violascens DSM 198.</title>
        <authorList>
            <consortium name="US DOE Joint Genome Institute"/>
            <person name="Lucas S."/>
            <person name="Han J."/>
            <person name="Lapidus A."/>
            <person name="Cheng J.-F."/>
            <person name="Goodwin L."/>
            <person name="Pitluck S."/>
            <person name="Peters L."/>
            <person name="Ovchinnikova G."/>
            <person name="Teshima H."/>
            <person name="Detter J.C."/>
            <person name="Han C."/>
            <person name="Tapia R."/>
            <person name="Land M."/>
            <person name="Hauser L."/>
            <person name="Kyrpides N."/>
            <person name="Ivanova N."/>
            <person name="Pagani I."/>
            <person name="Vogl K."/>
            <person name="Liu Z."/>
            <person name="Frigaard N.-U."/>
            <person name="Bryant D."/>
            <person name="Woyke T."/>
        </authorList>
    </citation>
    <scope>NUCLEOTIDE SEQUENCE [LARGE SCALE GENOMIC DNA]</scope>
    <source>
        <strain evidence="3">ATCC 17096 / DSM 198 / 6111</strain>
    </source>
</reference>
<name>I3YBH4_THIV6</name>
<protein>
    <recommendedName>
        <fullName evidence="1">DUF4412 domain-containing protein</fullName>
    </recommendedName>
</protein>
<dbReference type="RefSeq" id="WP_014778787.1">
    <property type="nucleotide sequence ID" value="NC_018012.1"/>
</dbReference>
<gene>
    <name evidence="2" type="ordered locus">Thivi_2397</name>
</gene>
<organism evidence="2 3">
    <name type="scientific">Thiocystis violascens (strain ATCC 17096 / DSM 198 / 6111)</name>
    <name type="common">Chromatium violascens</name>
    <dbReference type="NCBI Taxonomy" id="765911"/>
    <lineage>
        <taxon>Bacteria</taxon>
        <taxon>Pseudomonadati</taxon>
        <taxon>Pseudomonadota</taxon>
        <taxon>Gammaproteobacteria</taxon>
        <taxon>Chromatiales</taxon>
        <taxon>Chromatiaceae</taxon>
        <taxon>Thiocystis</taxon>
    </lineage>
</organism>
<feature type="domain" description="DUF4412" evidence="1">
    <location>
        <begin position="69"/>
        <end position="250"/>
    </location>
</feature>
<dbReference type="KEGG" id="tvi:Thivi_2397"/>
<accession>I3YBH4</accession>
<dbReference type="STRING" id="765911.Thivi_2397"/>
<evidence type="ECO:0000313" key="2">
    <source>
        <dbReference type="EMBL" id="AFL74342.1"/>
    </source>
</evidence>
<dbReference type="eggNOG" id="ENOG502ZB2I">
    <property type="taxonomic scope" value="Bacteria"/>
</dbReference>
<dbReference type="Proteomes" id="UP000006062">
    <property type="component" value="Chromosome"/>
</dbReference>
<dbReference type="EMBL" id="CP003154">
    <property type="protein sequence ID" value="AFL74342.1"/>
    <property type="molecule type" value="Genomic_DNA"/>
</dbReference>
<sequence length="270" mass="29297">MTTRFSGAANAHSLIRGMRLTLAVLLASLLNLSAVLASDEGIYLETLNRSTGLMGEAPQEELSKTYLAHDKMKVASSEAEGTDMILDPATGTMTFINHAAKQYYTINIASVKEGMSQPGMEQMRAMVAETKITVQDTGESQKIGDWNCRKYLVSKTGMMGIEQEVWATEEVDFDVNRFTEMMSLSGPDGLLANSPEGAAQQAEMAKIKGYPILTKTKMQMMGSSMESESEVKVIRKEAMPASLFDIPEGYTEREMGKGMGAAMPGPAAHP</sequence>
<dbReference type="InterPro" id="IPR025524">
    <property type="entry name" value="DUF4412"/>
</dbReference>
<dbReference type="HOGENOM" id="CLU_1085043_0_0_6"/>
<evidence type="ECO:0000313" key="3">
    <source>
        <dbReference type="Proteomes" id="UP000006062"/>
    </source>
</evidence>
<keyword evidence="3" id="KW-1185">Reference proteome</keyword>